<organism evidence="1 2">
    <name type="scientific">Biomphalaria pfeifferi</name>
    <name type="common">Bloodfluke planorb</name>
    <name type="synonym">Freshwater snail</name>
    <dbReference type="NCBI Taxonomy" id="112525"/>
    <lineage>
        <taxon>Eukaryota</taxon>
        <taxon>Metazoa</taxon>
        <taxon>Spiralia</taxon>
        <taxon>Lophotrochozoa</taxon>
        <taxon>Mollusca</taxon>
        <taxon>Gastropoda</taxon>
        <taxon>Heterobranchia</taxon>
        <taxon>Euthyneura</taxon>
        <taxon>Panpulmonata</taxon>
        <taxon>Hygrophila</taxon>
        <taxon>Lymnaeoidea</taxon>
        <taxon>Planorbidae</taxon>
        <taxon>Biomphalaria</taxon>
    </lineage>
</organism>
<accession>A0AAD8BKK5</accession>
<dbReference type="EMBL" id="JASAOG010000063">
    <property type="protein sequence ID" value="KAK0056276.1"/>
    <property type="molecule type" value="Genomic_DNA"/>
</dbReference>
<dbReference type="Proteomes" id="UP001233172">
    <property type="component" value="Unassembled WGS sequence"/>
</dbReference>
<evidence type="ECO:0000313" key="2">
    <source>
        <dbReference type="Proteomes" id="UP001233172"/>
    </source>
</evidence>
<proteinExistence type="predicted"/>
<protein>
    <submittedName>
        <fullName evidence="1">Uncharacterized protein</fullName>
    </submittedName>
</protein>
<sequence length="66" mass="7424">GQCFSLLCAPGKKLINGKCSTVLSEIKGLGYSLRLWLMSSTEIPKQVRHALPFIPQAYLFDRLRTK</sequence>
<reference evidence="1" key="1">
    <citation type="journal article" date="2023" name="PLoS Negl. Trop. Dis.">
        <title>A genome sequence for Biomphalaria pfeifferi, the major vector snail for the human-infecting parasite Schistosoma mansoni.</title>
        <authorList>
            <person name="Bu L."/>
            <person name="Lu L."/>
            <person name="Laidemitt M.R."/>
            <person name="Zhang S.M."/>
            <person name="Mutuku M."/>
            <person name="Mkoji G."/>
            <person name="Steinauer M."/>
            <person name="Loker E.S."/>
        </authorList>
    </citation>
    <scope>NUCLEOTIDE SEQUENCE</scope>
    <source>
        <strain evidence="1">KasaAsao</strain>
    </source>
</reference>
<feature type="non-terminal residue" evidence="1">
    <location>
        <position position="1"/>
    </location>
</feature>
<name>A0AAD8BKK5_BIOPF</name>
<dbReference type="AlphaFoldDB" id="A0AAD8BKK5"/>
<comment type="caution">
    <text evidence="1">The sequence shown here is derived from an EMBL/GenBank/DDBJ whole genome shotgun (WGS) entry which is preliminary data.</text>
</comment>
<evidence type="ECO:0000313" key="1">
    <source>
        <dbReference type="EMBL" id="KAK0056276.1"/>
    </source>
</evidence>
<keyword evidence="2" id="KW-1185">Reference proteome</keyword>
<reference evidence="1" key="2">
    <citation type="submission" date="2023-04" db="EMBL/GenBank/DDBJ databases">
        <authorList>
            <person name="Bu L."/>
            <person name="Lu L."/>
            <person name="Laidemitt M.R."/>
            <person name="Zhang S.M."/>
            <person name="Mutuku M."/>
            <person name="Mkoji G."/>
            <person name="Steinauer M."/>
            <person name="Loker E.S."/>
        </authorList>
    </citation>
    <scope>NUCLEOTIDE SEQUENCE</scope>
    <source>
        <strain evidence="1">KasaAsao</strain>
        <tissue evidence="1">Whole Snail</tissue>
    </source>
</reference>
<gene>
    <name evidence="1" type="ORF">Bpfe_014363</name>
</gene>
<feature type="non-terminal residue" evidence="1">
    <location>
        <position position="66"/>
    </location>
</feature>